<dbReference type="PROSITE" id="PS50005">
    <property type="entry name" value="TPR"/>
    <property type="match status" value="1"/>
</dbReference>
<evidence type="ECO:0008006" key="4">
    <source>
        <dbReference type="Google" id="ProtNLM"/>
    </source>
</evidence>
<organism evidence="2 3">
    <name type="scientific">Oceanotoga teriensis</name>
    <dbReference type="NCBI Taxonomy" id="515440"/>
    <lineage>
        <taxon>Bacteria</taxon>
        <taxon>Thermotogati</taxon>
        <taxon>Thermotogota</taxon>
        <taxon>Thermotogae</taxon>
        <taxon>Petrotogales</taxon>
        <taxon>Petrotogaceae</taxon>
        <taxon>Oceanotoga</taxon>
    </lineage>
</organism>
<proteinExistence type="predicted"/>
<dbReference type="EMBL" id="QGGI01000015">
    <property type="protein sequence ID" value="PWJ89282.1"/>
    <property type="molecule type" value="Genomic_DNA"/>
</dbReference>
<dbReference type="SUPFAM" id="SSF48452">
    <property type="entry name" value="TPR-like"/>
    <property type="match status" value="2"/>
</dbReference>
<comment type="caution">
    <text evidence="2">The sequence shown here is derived from an EMBL/GenBank/DDBJ whole genome shotgun (WGS) entry which is preliminary data.</text>
</comment>
<evidence type="ECO:0000313" key="3">
    <source>
        <dbReference type="Proteomes" id="UP000245921"/>
    </source>
</evidence>
<dbReference type="AlphaFoldDB" id="A0AA45HHY5"/>
<gene>
    <name evidence="2" type="ORF">C7380_1158</name>
</gene>
<dbReference type="InterPro" id="IPR011990">
    <property type="entry name" value="TPR-like_helical_dom_sf"/>
</dbReference>
<accession>A0AA45HHY5</accession>
<dbReference type="InterPro" id="IPR019734">
    <property type="entry name" value="TPR_rpt"/>
</dbReference>
<evidence type="ECO:0000256" key="1">
    <source>
        <dbReference type="PROSITE-ProRule" id="PRU00339"/>
    </source>
</evidence>
<keyword evidence="3" id="KW-1185">Reference proteome</keyword>
<sequence>MFKKYFFIFILFSSTLITFSGSLNIVEIIEGIQKYEKIISINPDDAISTLELAKLYEILGKNGDRESLETAKILFEKAFRIDEDLNEAHLRYGSVLAKISEYTWFSPIKLWYVNTAFKEMEMAVNLEFDNIEFRLIRAESCYNLLEFEFCENAIITDYKYLLENFESEIYDQKLKIYSRLAKIFELKKDFYSAIEIYNKIIKEFPNTIESQRAEKSIDLLLGIQKVK</sequence>
<keyword evidence="1" id="KW-0802">TPR repeat</keyword>
<reference evidence="2 3" key="1">
    <citation type="submission" date="2018-05" db="EMBL/GenBank/DDBJ databases">
        <title>Genomic Encyclopedia of Type Strains, Phase IV (KMG-IV): sequencing the most valuable type-strain genomes for metagenomic binning, comparative biology and taxonomic classification.</title>
        <authorList>
            <person name="Goeker M."/>
        </authorList>
    </citation>
    <scope>NUCLEOTIDE SEQUENCE [LARGE SCALE GENOMIC DNA]</scope>
    <source>
        <strain evidence="2 3">DSM 24906</strain>
    </source>
</reference>
<evidence type="ECO:0000313" key="2">
    <source>
        <dbReference type="EMBL" id="PWJ89282.1"/>
    </source>
</evidence>
<dbReference type="RefSeq" id="WP_109605461.1">
    <property type="nucleotide sequence ID" value="NZ_JAMHJO010000004.1"/>
</dbReference>
<dbReference type="Gene3D" id="1.25.40.10">
    <property type="entry name" value="Tetratricopeptide repeat domain"/>
    <property type="match status" value="1"/>
</dbReference>
<name>A0AA45HHY5_9BACT</name>
<protein>
    <recommendedName>
        <fullName evidence="4">Tetratricopeptide repeat protein</fullName>
    </recommendedName>
</protein>
<feature type="repeat" description="TPR" evidence="1">
    <location>
        <begin position="174"/>
        <end position="207"/>
    </location>
</feature>
<dbReference type="Proteomes" id="UP000245921">
    <property type="component" value="Unassembled WGS sequence"/>
</dbReference>